<feature type="region of interest" description="Disordered" evidence="1">
    <location>
        <begin position="1"/>
        <end position="279"/>
    </location>
</feature>
<feature type="region of interest" description="Disordered" evidence="1">
    <location>
        <begin position="303"/>
        <end position="343"/>
    </location>
</feature>
<accession>A0ABX3YLP9</accession>
<reference evidence="3 4" key="1">
    <citation type="submission" date="2016-12" db="EMBL/GenBank/DDBJ databases">
        <title>Genome Mining:The Detection of Biosynthetic Gene Clusters to Aid in the Expression of Curamycin A produced by Streptomyces sp. strain CZA14.</title>
        <authorList>
            <person name="Durrell K.A."/>
            <person name="Kirby B.M."/>
            <person name="Khan W."/>
            <person name="Mthethwa T."/>
            <person name="Le Roes-Hill M."/>
        </authorList>
    </citation>
    <scope>NUCLEOTIDE SEQUENCE [LARGE SCALE GENOMIC DNA]</scope>
    <source>
        <strain evidence="3 4">CZA14</strain>
    </source>
</reference>
<dbReference type="RefSeq" id="WP_086169164.1">
    <property type="nucleotide sequence ID" value="NZ_MRYD01000042.1"/>
</dbReference>
<dbReference type="EMBL" id="MRYD01000042">
    <property type="protein sequence ID" value="OSZ60411.1"/>
    <property type="molecule type" value="Genomic_DNA"/>
</dbReference>
<gene>
    <name evidence="3" type="ORF">OQI_11010</name>
</gene>
<protein>
    <recommendedName>
        <fullName evidence="2">DUF3152 domain-containing protein</fullName>
    </recommendedName>
</protein>
<evidence type="ECO:0000256" key="1">
    <source>
        <dbReference type="SAM" id="MobiDB-lite"/>
    </source>
</evidence>
<feature type="compositionally biased region" description="Gly residues" evidence="1">
    <location>
        <begin position="253"/>
        <end position="263"/>
    </location>
</feature>
<feature type="compositionally biased region" description="Low complexity" evidence="1">
    <location>
        <begin position="192"/>
        <end position="211"/>
    </location>
</feature>
<keyword evidence="4" id="KW-1185">Reference proteome</keyword>
<comment type="caution">
    <text evidence="3">The sequence shown here is derived from an EMBL/GenBank/DDBJ whole genome shotgun (WGS) entry which is preliminary data.</text>
</comment>
<feature type="domain" description="DUF3152" evidence="2">
    <location>
        <begin position="359"/>
        <end position="540"/>
    </location>
</feature>
<sequence length="542" mass="55603">MGRHSRRGPAPKGETAGASPTGRRRASETGPAGGEEGAPGAVPPGMPGHGSTPLSQGTPPRGVPRLPDGTPVRGMPRLPDGTPARPAPRAEGTPAHGVPGFADGTPARGVPRYADGTPPHGVPRYADGTPPHGVPRYADGTPAHGTSRFPDASPAHGTPRFPDGTPARGVRQVRGGHPEQREAGGGWGELRGAAASSGGAGIPRSRPASRPGGPGAPRQDYLDAFDADGDGFPSRASGADPYASGSRWDDTPAGGGPADGGPSTGEPARGKGGGGGKGRAFAGVAAAAVTTVLAVVVAGQVGEGRDDGSVASQAATDQARGAHGPPSRGDGRPTPSGSPSAVPLTYDQKMAKTYPLSASLDGPGTFDAVPGIDRAPGTGQKYTYRVDVEQGLRLDGELFAQAVQRTLNDDRSWAHNGGRTFERIYSGEPDFVITLASPGTTADWCAKSGLDTTVDNVSCDSAATERVMINAYRWAQGSETYGNEIHAYRQMLINHEVGHRLGYSHVTCDKDGDLAPVMQQQTKFLEHDGIRCEPNPWPYPAS</sequence>
<proteinExistence type="predicted"/>
<dbReference type="Pfam" id="PF11350">
    <property type="entry name" value="DUF3152"/>
    <property type="match status" value="1"/>
</dbReference>
<dbReference type="SUPFAM" id="SSF55486">
    <property type="entry name" value="Metalloproteases ('zincins'), catalytic domain"/>
    <property type="match status" value="1"/>
</dbReference>
<dbReference type="InterPro" id="IPR024079">
    <property type="entry name" value="MetalloPept_cat_dom_sf"/>
</dbReference>
<evidence type="ECO:0000313" key="3">
    <source>
        <dbReference type="EMBL" id="OSZ60411.1"/>
    </source>
</evidence>
<evidence type="ECO:0000313" key="4">
    <source>
        <dbReference type="Proteomes" id="UP000194266"/>
    </source>
</evidence>
<organism evidence="3 4">
    <name type="scientific">Streptomyces pharetrae CZA14</name>
    <dbReference type="NCBI Taxonomy" id="1144883"/>
    <lineage>
        <taxon>Bacteria</taxon>
        <taxon>Bacillati</taxon>
        <taxon>Actinomycetota</taxon>
        <taxon>Actinomycetes</taxon>
        <taxon>Kitasatosporales</taxon>
        <taxon>Streptomycetaceae</taxon>
        <taxon>Streptomyces</taxon>
    </lineage>
</organism>
<name>A0ABX3YLP9_9ACTN</name>
<evidence type="ECO:0000259" key="2">
    <source>
        <dbReference type="Pfam" id="PF11350"/>
    </source>
</evidence>
<dbReference type="InterPro" id="IPR022603">
    <property type="entry name" value="DUF3152"/>
</dbReference>
<dbReference type="Proteomes" id="UP000194266">
    <property type="component" value="Unassembled WGS sequence"/>
</dbReference>
<dbReference type="Gene3D" id="3.40.390.10">
    <property type="entry name" value="Collagenase (Catalytic Domain)"/>
    <property type="match status" value="1"/>
</dbReference>